<feature type="repeat" description="TPR" evidence="1">
    <location>
        <begin position="279"/>
        <end position="312"/>
    </location>
</feature>
<protein>
    <submittedName>
        <fullName evidence="2">Tetratricopeptide repeat protein</fullName>
    </submittedName>
</protein>
<organism evidence="2 3">
    <name type="scientific">Clostridium mobile</name>
    <dbReference type="NCBI Taxonomy" id="2841512"/>
    <lineage>
        <taxon>Bacteria</taxon>
        <taxon>Bacillati</taxon>
        <taxon>Bacillota</taxon>
        <taxon>Clostridia</taxon>
        <taxon>Eubacteriales</taxon>
        <taxon>Clostridiaceae</taxon>
        <taxon>Clostridium</taxon>
    </lineage>
</organism>
<keyword evidence="1" id="KW-0802">TPR repeat</keyword>
<evidence type="ECO:0000313" key="2">
    <source>
        <dbReference type="EMBL" id="MBU5485484.1"/>
    </source>
</evidence>
<reference evidence="2 3" key="1">
    <citation type="submission" date="2021-06" db="EMBL/GenBank/DDBJ databases">
        <authorList>
            <person name="Sun Q."/>
            <person name="Li D."/>
        </authorList>
    </citation>
    <scope>NUCLEOTIDE SEQUENCE [LARGE SCALE GENOMIC DNA]</scope>
    <source>
        <strain evidence="2 3">MSJ-11</strain>
    </source>
</reference>
<feature type="repeat" description="TPR" evidence="1">
    <location>
        <begin position="245"/>
        <end position="278"/>
    </location>
</feature>
<dbReference type="EMBL" id="JAHLQF010000003">
    <property type="protein sequence ID" value="MBU5485484.1"/>
    <property type="molecule type" value="Genomic_DNA"/>
</dbReference>
<gene>
    <name evidence="2" type="ORF">KQI86_14275</name>
</gene>
<sequence>MEIKSRFSDKLSKILFLEVDKNKLGKIFKKNIEEEIYMPIKSEDIINKVKSGEDMDNISVIYFVEAMFFVLGADEHFKYNKYYLDFIKSTPESIKFIKGKIFKAIDEKLYEDAYIMLKGLINVEESKENYEKLLMLCDKLRTLDSIYKSEEISVINKIKNVYSDYSLPYLYESLIKREENNFEAALFSINNYIALGGEETLEITDLKISLKSISDYEKGKELIYDDPKTALSYLLPLIDIIKEDGVLYYYIAIAYRILENYEKAIYYLNEALNIESNMPQVINELAINYASLGNYEKAIELLRKAFEATKSIEICTNIIMCYLNCGNIEGAKQHFKIAQKMDPKDEVVLELEEILKKV</sequence>
<name>A0ABS6EM65_9CLOT</name>
<accession>A0ABS6EM65</accession>
<keyword evidence="3" id="KW-1185">Reference proteome</keyword>
<evidence type="ECO:0000256" key="1">
    <source>
        <dbReference type="PROSITE-ProRule" id="PRU00339"/>
    </source>
</evidence>
<dbReference type="RefSeq" id="WP_216440026.1">
    <property type="nucleotide sequence ID" value="NZ_JAHLQF010000003.1"/>
</dbReference>
<dbReference type="PROSITE" id="PS50005">
    <property type="entry name" value="TPR"/>
    <property type="match status" value="2"/>
</dbReference>
<dbReference type="Proteomes" id="UP000726170">
    <property type="component" value="Unassembled WGS sequence"/>
</dbReference>
<dbReference type="Pfam" id="PF13181">
    <property type="entry name" value="TPR_8"/>
    <property type="match status" value="1"/>
</dbReference>
<dbReference type="InterPro" id="IPR019734">
    <property type="entry name" value="TPR_rpt"/>
</dbReference>
<dbReference type="SMART" id="SM00028">
    <property type="entry name" value="TPR"/>
    <property type="match status" value="3"/>
</dbReference>
<proteinExistence type="predicted"/>
<evidence type="ECO:0000313" key="3">
    <source>
        <dbReference type="Proteomes" id="UP000726170"/>
    </source>
</evidence>
<comment type="caution">
    <text evidence="2">The sequence shown here is derived from an EMBL/GenBank/DDBJ whole genome shotgun (WGS) entry which is preliminary data.</text>
</comment>